<evidence type="ECO:0000313" key="6">
    <source>
        <dbReference type="Proteomes" id="UP000320431"/>
    </source>
</evidence>
<accession>A0A2U9TAV8</accession>
<dbReference type="Pfam" id="PF01557">
    <property type="entry name" value="FAA_hydrolase"/>
    <property type="match status" value="1"/>
</dbReference>
<gene>
    <name evidence="3" type="ORF">C9I47_2641</name>
    <name evidence="4" type="ORF">FKV24_012440</name>
</gene>
<evidence type="ECO:0000313" key="4">
    <source>
        <dbReference type="EMBL" id="KAB8180349.1"/>
    </source>
</evidence>
<keyword evidence="3" id="KW-0378">Hydrolase</keyword>
<evidence type="ECO:0000259" key="2">
    <source>
        <dbReference type="Pfam" id="PF01557"/>
    </source>
</evidence>
<name>A0A2U9TAV8_9GAMM</name>
<dbReference type="PANTHER" id="PTHR11820:SF90">
    <property type="entry name" value="FLUTATHIONE S-TRANSFERASE"/>
    <property type="match status" value="1"/>
</dbReference>
<dbReference type="SUPFAM" id="SSF56529">
    <property type="entry name" value="FAH"/>
    <property type="match status" value="1"/>
</dbReference>
<evidence type="ECO:0000256" key="1">
    <source>
        <dbReference type="ARBA" id="ARBA00022723"/>
    </source>
</evidence>
<dbReference type="EMBL" id="CP029843">
    <property type="protein sequence ID" value="AWV08317.1"/>
    <property type="molecule type" value="Genomic_DNA"/>
</dbReference>
<feature type="domain" description="Fumarylacetoacetase-like C-terminal" evidence="2">
    <location>
        <begin position="31"/>
        <end position="237"/>
    </location>
</feature>
<dbReference type="KEGG" id="lmb:C9I47_2641"/>
<dbReference type="RefSeq" id="WP_111267356.1">
    <property type="nucleotide sequence ID" value="NZ_CP029843.1"/>
</dbReference>
<dbReference type="InterPro" id="IPR036663">
    <property type="entry name" value="Fumarylacetoacetase_C_sf"/>
</dbReference>
<dbReference type="EMBL" id="VICD02000212">
    <property type="protein sequence ID" value="KAB8180349.1"/>
    <property type="molecule type" value="Genomic_DNA"/>
</dbReference>
<dbReference type="InterPro" id="IPR011234">
    <property type="entry name" value="Fumarylacetoacetase-like_C"/>
</dbReference>
<dbReference type="Proteomes" id="UP000249447">
    <property type="component" value="Chromosome"/>
</dbReference>
<dbReference type="GO" id="GO:0046872">
    <property type="term" value="F:metal ion binding"/>
    <property type="evidence" value="ECO:0007669"/>
    <property type="project" value="UniProtKB-KW"/>
</dbReference>
<proteinExistence type="predicted"/>
<evidence type="ECO:0000313" key="3">
    <source>
        <dbReference type="EMBL" id="AWV08317.1"/>
    </source>
</evidence>
<dbReference type="GO" id="GO:0018773">
    <property type="term" value="F:acetylpyruvate hydrolase activity"/>
    <property type="evidence" value="ECO:0007669"/>
    <property type="project" value="TreeGrafter"/>
</dbReference>
<organism evidence="3 5">
    <name type="scientific">Marilutibacter maris</name>
    <dbReference type="NCBI Taxonomy" id="1605891"/>
    <lineage>
        <taxon>Bacteria</taxon>
        <taxon>Pseudomonadati</taxon>
        <taxon>Pseudomonadota</taxon>
        <taxon>Gammaproteobacteria</taxon>
        <taxon>Lysobacterales</taxon>
        <taxon>Lysobacteraceae</taxon>
        <taxon>Marilutibacter</taxon>
    </lineage>
</organism>
<protein>
    <submittedName>
        <fullName evidence="4">FAA hydrolase family protein</fullName>
    </submittedName>
    <submittedName>
        <fullName evidence="3">Fumarylacetoacetate hydrolase</fullName>
    </submittedName>
</protein>
<dbReference type="OrthoDB" id="9805307at2"/>
<dbReference type="AlphaFoldDB" id="A0A2U9TAV8"/>
<dbReference type="Proteomes" id="UP000320431">
    <property type="component" value="Unassembled WGS sequence"/>
</dbReference>
<evidence type="ECO:0000313" key="5">
    <source>
        <dbReference type="Proteomes" id="UP000249447"/>
    </source>
</evidence>
<reference evidence="3 5" key="1">
    <citation type="submission" date="2018-05" db="EMBL/GenBank/DDBJ databases">
        <title>The complete genome of Lysobacter maris HZ9B, a marine bacterium antagonistic against terrestrial plant pathogens.</title>
        <authorList>
            <person name="Zhang X.-Q."/>
        </authorList>
    </citation>
    <scope>NUCLEOTIDE SEQUENCE [LARGE SCALE GENOMIC DNA]</scope>
    <source>
        <strain evidence="3 5">HZ9B</strain>
    </source>
</reference>
<sequence length="242" mass="25312">MGDVIPAPEAPRIPIIDNDEAAARRFPVRRIYCVGRNFADHAREMGAAAPAGKADRGLPTFFLKPADTIVVDGQVPYPPGTTELHHEVELVVALGADAPPGELAPERAGALVYGYALGLDLTRRDLQAAAKAKGLPWDTGKSFDFAAPVGALVPAAALGDLAGRSIALAVNGEIRQHASLDDLIWSVPEILHELSKLYALRAGDLVFMGTPAGVGPLRPGDSFQATLDGLPPLSGRILPALA</sequence>
<dbReference type="Gene3D" id="3.90.850.10">
    <property type="entry name" value="Fumarylacetoacetase-like, C-terminal domain"/>
    <property type="match status" value="1"/>
</dbReference>
<reference evidence="4 6" key="2">
    <citation type="submission" date="2019-10" db="EMBL/GenBank/DDBJ databases">
        <title>Lysobacter alkalisoli sp. nov., isolated from saline-alkaline soil.</title>
        <authorList>
            <person name="Sun J.-Q."/>
        </authorList>
    </citation>
    <scope>NUCLEOTIDE SEQUENCE [LARGE SCALE GENOMIC DNA]</scope>
    <source>
        <strain evidence="4 6">KCTC 42381</strain>
    </source>
</reference>
<keyword evidence="1" id="KW-0479">Metal-binding</keyword>
<dbReference type="PANTHER" id="PTHR11820">
    <property type="entry name" value="ACYLPYRUVASE"/>
    <property type="match status" value="1"/>
</dbReference>
<keyword evidence="5" id="KW-1185">Reference proteome</keyword>